<gene>
    <name evidence="4" type="ordered locus">Halhy_4422</name>
</gene>
<dbReference type="eggNOG" id="COG4927">
    <property type="taxonomic scope" value="Bacteria"/>
</dbReference>
<dbReference type="STRING" id="760192.Halhy_4422"/>
<dbReference type="PANTHER" id="PTHR34180:SF1">
    <property type="entry name" value="BETA-ALANYL-DOPAMINE_CARCININE HYDROLASE"/>
    <property type="match status" value="1"/>
</dbReference>
<protein>
    <submittedName>
        <fullName evidence="4">Peptidase C45 acyl-coenzyme A:6-aminopenicillanic acid acyl-transferase</fullName>
    </submittedName>
</protein>
<dbReference type="EMBL" id="CP002691">
    <property type="protein sequence ID" value="AEE52264.1"/>
    <property type="molecule type" value="Genomic_DNA"/>
</dbReference>
<dbReference type="AlphaFoldDB" id="F4KQX9"/>
<proteinExistence type="predicted"/>
<dbReference type="KEGG" id="hhy:Halhy_4422"/>
<dbReference type="HOGENOM" id="CLU_037787_0_1_10"/>
<evidence type="ECO:0000313" key="5">
    <source>
        <dbReference type="Proteomes" id="UP000008461"/>
    </source>
</evidence>
<evidence type="ECO:0000256" key="2">
    <source>
        <dbReference type="SAM" id="SignalP"/>
    </source>
</evidence>
<evidence type="ECO:0000256" key="1">
    <source>
        <dbReference type="SAM" id="MobiDB-lite"/>
    </source>
</evidence>
<feature type="chain" id="PRO_5003310224" evidence="2">
    <location>
        <begin position="26"/>
        <end position="392"/>
    </location>
</feature>
<dbReference type="Gene3D" id="1.10.10.2120">
    <property type="match status" value="1"/>
</dbReference>
<feature type="region of interest" description="Disordered" evidence="1">
    <location>
        <begin position="368"/>
        <end position="392"/>
    </location>
</feature>
<organism evidence="4 5">
    <name type="scientific">Haliscomenobacter hydrossis (strain ATCC 27775 / DSM 1100 / LMG 10767 / O)</name>
    <dbReference type="NCBI Taxonomy" id="760192"/>
    <lineage>
        <taxon>Bacteria</taxon>
        <taxon>Pseudomonadati</taxon>
        <taxon>Bacteroidota</taxon>
        <taxon>Saprospiria</taxon>
        <taxon>Saprospirales</taxon>
        <taxon>Haliscomenobacteraceae</taxon>
        <taxon>Haliscomenobacter</taxon>
    </lineage>
</organism>
<name>F4KQX9_HALH1</name>
<dbReference type="RefSeq" id="WP_013766802.1">
    <property type="nucleotide sequence ID" value="NC_015510.1"/>
</dbReference>
<accession>F4KQX9</accession>
<dbReference type="OrthoDB" id="8109453at2"/>
<sequence length="392" mass="43455">MKNTIFLLCCLFCATLLQNVGAQSAANPNPPQRRLREVSFHGSGYARGLQHGQQLKKEIGEIVAKWKKSVESELNKPADQVVVDFFAYARFDEAIKKWTPDLYEEVRGIADGSGQAFNDIMVHNLLDEFWVWQDARDKHHCSGIGVPARDGNPGYIAQNMDLEGYTDGYQVLMRLAKTKKTPEQLILTYPGLIALNGLNEAGIGACMNTLMQLKANATGLPVAFVVRRILNSTDKDEILRFIQSVPHASGQNYIIGIKGEVYDFEASCNKVVRFDPQNANGTVYHTNHPVANDDLKDWYKEPEKGNSAIRLASVQGHIATLPNAKDADIKAALRAKDDPGNPVCRTFNRWGGTFGSVVMTLTGNPKLQITAGPPDESEYKEVQFSKSQRKTE</sequence>
<dbReference type="InterPro" id="IPR047801">
    <property type="entry name" value="Peptidase_C45"/>
</dbReference>
<feature type="signal peptide" evidence="2">
    <location>
        <begin position="1"/>
        <end position="25"/>
    </location>
</feature>
<keyword evidence="5" id="KW-1185">Reference proteome</keyword>
<keyword evidence="2" id="KW-0732">Signal</keyword>
<evidence type="ECO:0000313" key="4">
    <source>
        <dbReference type="EMBL" id="AEE52264.1"/>
    </source>
</evidence>
<reference key="2">
    <citation type="submission" date="2011-04" db="EMBL/GenBank/DDBJ databases">
        <title>Complete sequence of chromosome of Haliscomenobacter hydrossis DSM 1100.</title>
        <authorList>
            <consortium name="US DOE Joint Genome Institute (JGI-PGF)"/>
            <person name="Lucas S."/>
            <person name="Han J."/>
            <person name="Lapidus A."/>
            <person name="Bruce D."/>
            <person name="Goodwin L."/>
            <person name="Pitluck S."/>
            <person name="Peters L."/>
            <person name="Kyrpides N."/>
            <person name="Mavromatis K."/>
            <person name="Ivanova N."/>
            <person name="Ovchinnikova G."/>
            <person name="Pagani I."/>
            <person name="Daligault H."/>
            <person name="Detter J.C."/>
            <person name="Han C."/>
            <person name="Land M."/>
            <person name="Hauser L."/>
            <person name="Markowitz V."/>
            <person name="Cheng J.-F."/>
            <person name="Hugenholtz P."/>
            <person name="Woyke T."/>
            <person name="Wu D."/>
            <person name="Verbarg S."/>
            <person name="Frueling A."/>
            <person name="Brambilla E."/>
            <person name="Klenk H.-P."/>
            <person name="Eisen J.A."/>
        </authorList>
    </citation>
    <scope>NUCLEOTIDE SEQUENCE</scope>
    <source>
        <strain>DSM 1100</strain>
    </source>
</reference>
<dbReference type="InterPro" id="IPR005079">
    <property type="entry name" value="Peptidase_C45_hydrolase"/>
</dbReference>
<evidence type="ECO:0000259" key="3">
    <source>
        <dbReference type="Pfam" id="PF03417"/>
    </source>
</evidence>
<dbReference type="Gene3D" id="3.60.60.10">
    <property type="entry name" value="Penicillin V Acylase, Chain A"/>
    <property type="match status" value="1"/>
</dbReference>
<dbReference type="NCBIfam" id="NF040521">
    <property type="entry name" value="C45_proenzyme"/>
    <property type="match status" value="1"/>
</dbReference>
<dbReference type="Proteomes" id="UP000008461">
    <property type="component" value="Chromosome"/>
</dbReference>
<reference evidence="4 5" key="1">
    <citation type="journal article" date="2011" name="Stand. Genomic Sci.">
        <title>Complete genome sequence of Haliscomenobacter hydrossis type strain (O).</title>
        <authorList>
            <consortium name="US DOE Joint Genome Institute (JGI-PGF)"/>
            <person name="Daligault H."/>
            <person name="Lapidus A."/>
            <person name="Zeytun A."/>
            <person name="Nolan M."/>
            <person name="Lucas S."/>
            <person name="Del Rio T.G."/>
            <person name="Tice H."/>
            <person name="Cheng J.F."/>
            <person name="Tapia R."/>
            <person name="Han C."/>
            <person name="Goodwin L."/>
            <person name="Pitluck S."/>
            <person name="Liolios K."/>
            <person name="Pagani I."/>
            <person name="Ivanova N."/>
            <person name="Huntemann M."/>
            <person name="Mavromatis K."/>
            <person name="Mikhailova N."/>
            <person name="Pati A."/>
            <person name="Chen A."/>
            <person name="Palaniappan K."/>
            <person name="Land M."/>
            <person name="Hauser L."/>
            <person name="Brambilla E.M."/>
            <person name="Rohde M."/>
            <person name="Verbarg S."/>
            <person name="Goker M."/>
            <person name="Bristow J."/>
            <person name="Eisen J.A."/>
            <person name="Markowitz V."/>
            <person name="Hugenholtz P."/>
            <person name="Kyrpides N.C."/>
            <person name="Klenk H.P."/>
            <person name="Woyke T."/>
        </authorList>
    </citation>
    <scope>NUCLEOTIDE SEQUENCE [LARGE SCALE GENOMIC DNA]</scope>
    <source>
        <strain evidence="5">ATCC 27775 / DSM 1100 / LMG 10767 / O</strain>
    </source>
</reference>
<dbReference type="InterPro" id="IPR047794">
    <property type="entry name" value="C45_proenzyme-like"/>
</dbReference>
<feature type="domain" description="Peptidase C45 hydrolase" evidence="3">
    <location>
        <begin position="153"/>
        <end position="372"/>
    </location>
</feature>
<dbReference type="PANTHER" id="PTHR34180">
    <property type="entry name" value="PEPTIDASE C45"/>
    <property type="match status" value="1"/>
</dbReference>
<dbReference type="Pfam" id="PF03417">
    <property type="entry name" value="AAT"/>
    <property type="match status" value="1"/>
</dbReference>
<feature type="compositionally biased region" description="Basic and acidic residues" evidence="1">
    <location>
        <begin position="377"/>
        <end position="392"/>
    </location>
</feature>